<proteinExistence type="inferred from homology"/>
<dbReference type="PANTHER" id="PTHR14456:SF2">
    <property type="entry name" value="INOSITOL-PENTAKISPHOSPHATE 2-KINASE"/>
    <property type="match status" value="1"/>
</dbReference>
<dbReference type="GO" id="GO:0005524">
    <property type="term" value="F:ATP binding"/>
    <property type="evidence" value="ECO:0007669"/>
    <property type="project" value="UniProtKB-KW"/>
</dbReference>
<evidence type="ECO:0000256" key="6">
    <source>
        <dbReference type="ARBA" id="ARBA00022840"/>
    </source>
</evidence>
<dbReference type="Pfam" id="PF06090">
    <property type="entry name" value="Ins_P5_2-kin"/>
    <property type="match status" value="2"/>
</dbReference>
<evidence type="ECO:0000313" key="9">
    <source>
        <dbReference type="Proteomes" id="UP000299084"/>
    </source>
</evidence>
<keyword evidence="5 7" id="KW-0418">Kinase</keyword>
<dbReference type="EC" id="2.7.1.158" evidence="2 7"/>
<gene>
    <name evidence="8" type="ORF">Cadr_000030185</name>
</gene>
<comment type="similarity">
    <text evidence="1">Belongs to the IPK1 type 2 family.</text>
</comment>
<comment type="caution">
    <text evidence="8">The sequence shown here is derived from an EMBL/GenBank/DDBJ whole genome shotgun (WGS) entry which is preliminary data.</text>
</comment>
<dbReference type="Proteomes" id="UP000299084">
    <property type="component" value="Unassembled WGS sequence"/>
</dbReference>
<evidence type="ECO:0000256" key="4">
    <source>
        <dbReference type="ARBA" id="ARBA00022741"/>
    </source>
</evidence>
<dbReference type="GO" id="GO:0005634">
    <property type="term" value="C:nucleus"/>
    <property type="evidence" value="ECO:0007669"/>
    <property type="project" value="TreeGrafter"/>
</dbReference>
<sequence length="105" mass="12295">MDEGKMDENEWGYHGEGNKSLVVAHAQRCVVLRFLKFPPNRKKTSEEIFQHLQNIVDFGKNVMKEFLGENYVHCGPKCGFIPFSSDVTHEMKHKVCRYCMHQHLK</sequence>
<evidence type="ECO:0000256" key="1">
    <source>
        <dbReference type="ARBA" id="ARBA00007229"/>
    </source>
</evidence>
<dbReference type="PANTHER" id="PTHR14456">
    <property type="entry name" value="INOSITOL POLYPHOSPHATE KINASE 1"/>
    <property type="match status" value="1"/>
</dbReference>
<dbReference type="AlphaFoldDB" id="A0A5N4C022"/>
<evidence type="ECO:0000256" key="5">
    <source>
        <dbReference type="ARBA" id="ARBA00022777"/>
    </source>
</evidence>
<dbReference type="InterPro" id="IPR009286">
    <property type="entry name" value="Ins_P5_2-kin"/>
</dbReference>
<comment type="function">
    <text evidence="7">Phosphorylates Ins(1,3,4,5,6)P5 at position 2 to form Ins(1,2,3,4,5,6)P6 (InsP6 or phytate).</text>
</comment>
<evidence type="ECO:0000256" key="2">
    <source>
        <dbReference type="ARBA" id="ARBA00012023"/>
    </source>
</evidence>
<keyword evidence="6 7" id="KW-0067">ATP-binding</keyword>
<evidence type="ECO:0000256" key="3">
    <source>
        <dbReference type="ARBA" id="ARBA00022679"/>
    </source>
</evidence>
<keyword evidence="4 7" id="KW-0547">Nucleotide-binding</keyword>
<evidence type="ECO:0000313" key="8">
    <source>
        <dbReference type="EMBL" id="KAB1252212.1"/>
    </source>
</evidence>
<evidence type="ECO:0000256" key="7">
    <source>
        <dbReference type="RuleBase" id="RU364126"/>
    </source>
</evidence>
<protein>
    <recommendedName>
        <fullName evidence="2 7">Inositol-pentakisphosphate 2-kinase</fullName>
        <ecNumber evidence="2 7">2.7.1.158</ecNumber>
    </recommendedName>
</protein>
<feature type="non-terminal residue" evidence="8">
    <location>
        <position position="105"/>
    </location>
</feature>
<organism evidence="8 9">
    <name type="scientific">Camelus dromedarius</name>
    <name type="common">Dromedary</name>
    <name type="synonym">Arabian camel</name>
    <dbReference type="NCBI Taxonomy" id="9838"/>
    <lineage>
        <taxon>Eukaryota</taxon>
        <taxon>Metazoa</taxon>
        <taxon>Chordata</taxon>
        <taxon>Craniata</taxon>
        <taxon>Vertebrata</taxon>
        <taxon>Euteleostomi</taxon>
        <taxon>Mammalia</taxon>
        <taxon>Eutheria</taxon>
        <taxon>Laurasiatheria</taxon>
        <taxon>Artiodactyla</taxon>
        <taxon>Tylopoda</taxon>
        <taxon>Camelidae</taxon>
        <taxon>Camelus</taxon>
    </lineage>
</organism>
<name>A0A5N4C022_CAMDR</name>
<keyword evidence="9" id="KW-1185">Reference proteome</keyword>
<comment type="domain">
    <text evidence="7">The EXKPK motif is conserved in inositol-pentakisphosphate 2-kinases of both family 1 and 2.</text>
</comment>
<dbReference type="Gene3D" id="3.30.200.110">
    <property type="entry name" value="Inositol-pentakisphosphate 2-kinase, N-lobe"/>
    <property type="match status" value="1"/>
</dbReference>
<comment type="catalytic activity">
    <reaction evidence="7">
        <text>1D-myo-inositol 1,3,4,5,6-pentakisphosphate + ATP = 1D-myo-inositol hexakisphosphate + ADP + H(+)</text>
        <dbReference type="Rhea" id="RHEA:20313"/>
        <dbReference type="ChEBI" id="CHEBI:15378"/>
        <dbReference type="ChEBI" id="CHEBI:30616"/>
        <dbReference type="ChEBI" id="CHEBI:57733"/>
        <dbReference type="ChEBI" id="CHEBI:58130"/>
        <dbReference type="ChEBI" id="CHEBI:456216"/>
        <dbReference type="EC" id="2.7.1.158"/>
    </reaction>
</comment>
<dbReference type="EMBL" id="JWIN03000051">
    <property type="protein sequence ID" value="KAB1252212.1"/>
    <property type="molecule type" value="Genomic_DNA"/>
</dbReference>
<keyword evidence="3 7" id="KW-0808">Transferase</keyword>
<reference evidence="8 9" key="1">
    <citation type="journal article" date="2019" name="Mol. Ecol. Resour.">
        <title>Improving Illumina assemblies with Hi-C and long reads: an example with the North African dromedary.</title>
        <authorList>
            <person name="Elbers J.P."/>
            <person name="Rogers M.F."/>
            <person name="Perelman P.L."/>
            <person name="Proskuryakova A.A."/>
            <person name="Serdyukova N.A."/>
            <person name="Johnson W.E."/>
            <person name="Horin P."/>
            <person name="Corander J."/>
            <person name="Murphy D."/>
            <person name="Burger P.A."/>
        </authorList>
    </citation>
    <scope>NUCLEOTIDE SEQUENCE [LARGE SCALE GENOMIC DNA]</scope>
    <source>
        <strain evidence="8">Drom800</strain>
        <tissue evidence="8">Blood</tissue>
    </source>
</reference>
<accession>A0A5N4C022</accession>
<dbReference type="InterPro" id="IPR043001">
    <property type="entry name" value="IP5_2-K_N_lobe"/>
</dbReference>
<dbReference type="GO" id="GO:0035299">
    <property type="term" value="F:inositol-1,3,4,5,6-pentakisphosphate 2-kinase activity"/>
    <property type="evidence" value="ECO:0007669"/>
    <property type="project" value="UniProtKB-EC"/>
</dbReference>
<dbReference type="GO" id="GO:0032958">
    <property type="term" value="P:inositol phosphate biosynthetic process"/>
    <property type="evidence" value="ECO:0007669"/>
    <property type="project" value="TreeGrafter"/>
</dbReference>